<dbReference type="Proteomes" id="UP000625804">
    <property type="component" value="Unassembled WGS sequence"/>
</dbReference>
<evidence type="ECO:0000313" key="2">
    <source>
        <dbReference type="Proteomes" id="UP000625804"/>
    </source>
</evidence>
<keyword evidence="2" id="KW-1185">Reference proteome</keyword>
<dbReference type="AlphaFoldDB" id="A0A8J8KFX3"/>
<dbReference type="EMBL" id="JABTTE010000067">
    <property type="protein sequence ID" value="NSL53380.1"/>
    <property type="molecule type" value="Genomic_DNA"/>
</dbReference>
<comment type="caution">
    <text evidence="1">The sequence shown here is derived from an EMBL/GenBank/DDBJ whole genome shotgun (WGS) entry which is preliminary data.</text>
</comment>
<accession>A0A8J8KFX3</accession>
<reference evidence="1" key="1">
    <citation type="submission" date="2020-06" db="EMBL/GenBank/DDBJ databases">
        <title>A novel thermopfilic bacterium from Erzurum, Turkey.</title>
        <authorList>
            <person name="Adiguzel A."/>
            <person name="Ay H."/>
            <person name="Baltaci M.O."/>
        </authorList>
    </citation>
    <scope>NUCLEOTIDE SEQUENCE</scope>
    <source>
        <strain evidence="1">P2</strain>
    </source>
</reference>
<proteinExistence type="predicted"/>
<evidence type="ECO:0000313" key="1">
    <source>
        <dbReference type="EMBL" id="NSL53380.1"/>
    </source>
</evidence>
<sequence>MIATVCFTGEGAAQLLETWIKSQLSEIDQDVVVRTVRIDPTTKDTTVLNDLNNYYKIVAIIGTVPVSIEGIPYIPAWELLQSEGITRMKKLLEITRNSSGFIEKDDIQENEIPQLILRGLSEIVTYVNPKIITTILEEYMPQIRSYFKWDNMRELGMWMHMGSLMDRIISAKMNNTLEKLIESIPFNPKLNITKDERKVWTPLIEKFETEFEIEIPNKVVEELVKLSR</sequence>
<gene>
    <name evidence="1" type="ORF">HR057_16815</name>
</gene>
<organism evidence="1 2">
    <name type="scientific">Calidifontibacillus erzurumensis</name>
    <dbReference type="NCBI Taxonomy" id="2741433"/>
    <lineage>
        <taxon>Bacteria</taxon>
        <taxon>Bacillati</taxon>
        <taxon>Bacillota</taxon>
        <taxon>Bacilli</taxon>
        <taxon>Bacillales</taxon>
        <taxon>Bacillaceae</taxon>
        <taxon>Calidifontibacillus/Schinkia group</taxon>
        <taxon>Calidifontibacillus</taxon>
    </lineage>
</organism>
<name>A0A8J8KFX3_9BACI</name>
<protein>
    <submittedName>
        <fullName evidence="1">Uncharacterized protein</fullName>
    </submittedName>
</protein>